<feature type="compositionally biased region" description="Polar residues" evidence="1">
    <location>
        <begin position="163"/>
        <end position="189"/>
    </location>
</feature>
<sequence>MTVYKINDLIQCDFYRIPKAFYSNPKYIEMSSAAKLAYARLYDRLSLSQKNGWINANGEVYLNFKRKKLAEALGVGNKKATDIFKELVEKGLIMDVRVGQGKPNRIYIVKPEVSEHQARNFVDEENARCAEMTALESDEVGDTEEMLECDTQKQQVKKRQNDISRSTEMTGQEASKAHPNNTNSNKTDINHIDNSQSVITDRQLFNKILAQCQLECFDKDIRRIFYDAVERLFYCRELKIGTSVLPGENVRSRLCELDYSVLESALHKMHKNMRDTKNPTGYVMSVIFNCLTEDFTETHLDPYLNHFRGGGD</sequence>
<dbReference type="InterPro" id="IPR010724">
    <property type="entry name" value="RepA_N"/>
</dbReference>
<accession>A0AAE3E0J6</accession>
<dbReference type="EMBL" id="JAJEQM010000016">
    <property type="protein sequence ID" value="MCC2211378.1"/>
    <property type="molecule type" value="Genomic_DNA"/>
</dbReference>
<proteinExistence type="predicted"/>
<evidence type="ECO:0000256" key="1">
    <source>
        <dbReference type="SAM" id="MobiDB-lite"/>
    </source>
</evidence>
<evidence type="ECO:0000259" key="2">
    <source>
        <dbReference type="Pfam" id="PF06970"/>
    </source>
</evidence>
<evidence type="ECO:0000313" key="3">
    <source>
        <dbReference type="EMBL" id="MCC2211378.1"/>
    </source>
</evidence>
<feature type="region of interest" description="Disordered" evidence="1">
    <location>
        <begin position="141"/>
        <end position="189"/>
    </location>
</feature>
<organism evidence="3 4">
    <name type="scientific">Hominilimicola fabiformis</name>
    <dbReference type="NCBI Taxonomy" id="2885356"/>
    <lineage>
        <taxon>Bacteria</taxon>
        <taxon>Bacillati</taxon>
        <taxon>Bacillota</taxon>
        <taxon>Clostridia</taxon>
        <taxon>Eubacteriales</taxon>
        <taxon>Oscillospiraceae</taxon>
        <taxon>Hominilimicola</taxon>
    </lineage>
</organism>
<reference evidence="3 4" key="1">
    <citation type="submission" date="2021-10" db="EMBL/GenBank/DDBJ databases">
        <title>Anaerobic single-cell dispensing facilitates the cultivation of human gut bacteria.</title>
        <authorList>
            <person name="Afrizal A."/>
        </authorList>
    </citation>
    <scope>NUCLEOTIDE SEQUENCE [LARGE SCALE GENOMIC DNA]</scope>
    <source>
        <strain evidence="3 4">CLA-AA-H232</strain>
    </source>
</reference>
<name>A0AAE3E0J6_9FIRM</name>
<feature type="domain" description="Replication initiator A N-terminal" evidence="2">
    <location>
        <begin position="13"/>
        <end position="87"/>
    </location>
</feature>
<dbReference type="RefSeq" id="WP_308456934.1">
    <property type="nucleotide sequence ID" value="NZ_JAJEQM010000016.1"/>
</dbReference>
<keyword evidence="4" id="KW-1185">Reference proteome</keyword>
<dbReference type="Pfam" id="PF06970">
    <property type="entry name" value="RepA_N"/>
    <property type="match status" value="1"/>
</dbReference>
<dbReference type="Proteomes" id="UP001198242">
    <property type="component" value="Unassembled WGS sequence"/>
</dbReference>
<gene>
    <name evidence="3" type="ORF">LKE05_11340</name>
</gene>
<protein>
    <submittedName>
        <fullName evidence="3">Replication initiator protein A</fullName>
    </submittedName>
</protein>
<evidence type="ECO:0000313" key="4">
    <source>
        <dbReference type="Proteomes" id="UP001198242"/>
    </source>
</evidence>
<comment type="caution">
    <text evidence="3">The sequence shown here is derived from an EMBL/GenBank/DDBJ whole genome shotgun (WGS) entry which is preliminary data.</text>
</comment>
<dbReference type="AlphaFoldDB" id="A0AAE3E0J6"/>